<accession>A0AAD5RSH2</accession>
<dbReference type="PANTHER" id="PTHR37451:SF4">
    <property type="entry name" value="MARVEL DOMAIN-CONTAINING PROTEIN"/>
    <property type="match status" value="1"/>
</dbReference>
<keyword evidence="2" id="KW-0472">Membrane</keyword>
<evidence type="ECO:0000313" key="4">
    <source>
        <dbReference type="Proteomes" id="UP001201980"/>
    </source>
</evidence>
<dbReference type="AlphaFoldDB" id="A0AAD5RSH2"/>
<feature type="transmembrane region" description="Helical" evidence="2">
    <location>
        <begin position="143"/>
        <end position="167"/>
    </location>
</feature>
<dbReference type="EMBL" id="JAKWBI020000107">
    <property type="protein sequence ID" value="KAJ2902637.1"/>
    <property type="molecule type" value="Genomic_DNA"/>
</dbReference>
<evidence type="ECO:0008006" key="5">
    <source>
        <dbReference type="Google" id="ProtNLM"/>
    </source>
</evidence>
<feature type="transmembrane region" description="Helical" evidence="2">
    <location>
        <begin position="76"/>
        <end position="96"/>
    </location>
</feature>
<keyword evidence="2" id="KW-0812">Transmembrane</keyword>
<name>A0AAD5RSH2_9PEZI</name>
<proteinExistence type="predicted"/>
<protein>
    <recommendedName>
        <fullName evidence="5">MARVEL domain-containing protein</fullName>
    </recommendedName>
</protein>
<feature type="transmembrane region" description="Helical" evidence="2">
    <location>
        <begin position="33"/>
        <end position="56"/>
    </location>
</feature>
<evidence type="ECO:0000256" key="1">
    <source>
        <dbReference type="SAM" id="MobiDB-lite"/>
    </source>
</evidence>
<keyword evidence="2" id="KW-1133">Transmembrane helix</keyword>
<feature type="region of interest" description="Disordered" evidence="1">
    <location>
        <begin position="200"/>
        <end position="220"/>
    </location>
</feature>
<gene>
    <name evidence="3" type="ORF">MKZ38_000304</name>
</gene>
<reference evidence="3" key="1">
    <citation type="submission" date="2022-07" db="EMBL/GenBank/DDBJ databases">
        <title>Draft genome sequence of Zalerion maritima ATCC 34329, a (micro)plastics degrading marine fungus.</title>
        <authorList>
            <person name="Paco A."/>
            <person name="Goncalves M.F.M."/>
            <person name="Rocha-Santos T.A.P."/>
            <person name="Alves A."/>
        </authorList>
    </citation>
    <scope>NUCLEOTIDE SEQUENCE</scope>
    <source>
        <strain evidence="3">ATCC 34329</strain>
    </source>
</reference>
<evidence type="ECO:0000256" key="2">
    <source>
        <dbReference type="SAM" id="Phobius"/>
    </source>
</evidence>
<organism evidence="3 4">
    <name type="scientific">Zalerion maritima</name>
    <dbReference type="NCBI Taxonomy" id="339359"/>
    <lineage>
        <taxon>Eukaryota</taxon>
        <taxon>Fungi</taxon>
        <taxon>Dikarya</taxon>
        <taxon>Ascomycota</taxon>
        <taxon>Pezizomycotina</taxon>
        <taxon>Sordariomycetes</taxon>
        <taxon>Lulworthiomycetidae</taxon>
        <taxon>Lulworthiales</taxon>
        <taxon>Lulworthiaceae</taxon>
        <taxon>Zalerion</taxon>
    </lineage>
</organism>
<dbReference type="Proteomes" id="UP001201980">
    <property type="component" value="Unassembled WGS sequence"/>
</dbReference>
<sequence length="251" mass="26644">MQAYASSPGAPGQAPFVLPSGPKHFVEPLPYMLICRILQLVFAVLVLGLSAGWLGYLQSACGSYCYAYSSYKDGPPIVFALCCSIFTAIGAGYILAAERSNRSIYNAWAVMSIDFVLAVFWLSSMASNAAVEIHPSLSVFDGLRLGVVLISAFVFVTFVAVLIGTVIHAMRAGVFGSLTAQRQLPPQNIVMNPPQSVAPQPIGLQQNPVPPQGAPPGYLNTSMPGAVPTNMYSPSITPAPQQQIYASMKQG</sequence>
<evidence type="ECO:0000313" key="3">
    <source>
        <dbReference type="EMBL" id="KAJ2902637.1"/>
    </source>
</evidence>
<dbReference type="PANTHER" id="PTHR37451">
    <property type="entry name" value="MARVEL DOMAIN"/>
    <property type="match status" value="1"/>
</dbReference>
<comment type="caution">
    <text evidence="3">The sequence shown here is derived from an EMBL/GenBank/DDBJ whole genome shotgun (WGS) entry which is preliminary data.</text>
</comment>
<feature type="transmembrane region" description="Helical" evidence="2">
    <location>
        <begin position="103"/>
        <end position="123"/>
    </location>
</feature>
<keyword evidence="4" id="KW-1185">Reference proteome</keyword>